<keyword evidence="4" id="KW-0547">Nucleotide-binding</keyword>
<evidence type="ECO:0000256" key="6">
    <source>
        <dbReference type="ARBA" id="ARBA00022967"/>
    </source>
</evidence>
<dbReference type="InterPro" id="IPR017871">
    <property type="entry name" value="ABC_transporter-like_CS"/>
</dbReference>
<evidence type="ECO:0000259" key="8">
    <source>
        <dbReference type="PROSITE" id="PS50893"/>
    </source>
</evidence>
<keyword evidence="10" id="KW-1185">Reference proteome</keyword>
<evidence type="ECO:0000313" key="10">
    <source>
        <dbReference type="Proteomes" id="UP001500392"/>
    </source>
</evidence>
<evidence type="ECO:0000256" key="4">
    <source>
        <dbReference type="ARBA" id="ARBA00022741"/>
    </source>
</evidence>
<dbReference type="InterPro" id="IPR003439">
    <property type="entry name" value="ABC_transporter-like_ATP-bd"/>
</dbReference>
<protein>
    <submittedName>
        <fullName evidence="9">Phosphonate ABC transporter ATP-binding protein</fullName>
    </submittedName>
</protein>
<dbReference type="EMBL" id="BAABDM010000012">
    <property type="protein sequence ID" value="GAA4105758.1"/>
    <property type="molecule type" value="Genomic_DNA"/>
</dbReference>
<evidence type="ECO:0000256" key="7">
    <source>
        <dbReference type="ARBA" id="ARBA00023136"/>
    </source>
</evidence>
<feature type="domain" description="ABC transporter" evidence="8">
    <location>
        <begin position="17"/>
        <end position="231"/>
    </location>
</feature>
<keyword evidence="6" id="KW-1278">Translocase</keyword>
<keyword evidence="3" id="KW-1003">Cell membrane</keyword>
<dbReference type="PROSITE" id="PS00211">
    <property type="entry name" value="ABC_TRANSPORTER_1"/>
    <property type="match status" value="1"/>
</dbReference>
<comment type="caution">
    <text evidence="9">The sequence shown here is derived from an EMBL/GenBank/DDBJ whole genome shotgun (WGS) entry which is preliminary data.</text>
</comment>
<evidence type="ECO:0000256" key="3">
    <source>
        <dbReference type="ARBA" id="ARBA00022475"/>
    </source>
</evidence>
<organism evidence="9 10">
    <name type="scientific">Zhongshania borealis</name>
    <dbReference type="NCBI Taxonomy" id="889488"/>
    <lineage>
        <taxon>Bacteria</taxon>
        <taxon>Pseudomonadati</taxon>
        <taxon>Pseudomonadota</taxon>
        <taxon>Gammaproteobacteria</taxon>
        <taxon>Cellvibrionales</taxon>
        <taxon>Spongiibacteraceae</taxon>
        <taxon>Zhongshania</taxon>
    </lineage>
</organism>
<dbReference type="PANTHER" id="PTHR43166">
    <property type="entry name" value="AMINO ACID IMPORT ATP-BINDING PROTEIN"/>
    <property type="match status" value="1"/>
</dbReference>
<evidence type="ECO:0000313" key="9">
    <source>
        <dbReference type="EMBL" id="GAA4105758.1"/>
    </source>
</evidence>
<comment type="subcellular location">
    <subcellularLocation>
        <location evidence="1">Cell inner membrane</location>
        <topology evidence="1">Peripheral membrane protein</topology>
    </subcellularLocation>
</comment>
<dbReference type="InterPro" id="IPR050086">
    <property type="entry name" value="MetN_ABC_transporter-like"/>
</dbReference>
<keyword evidence="7" id="KW-0472">Membrane</keyword>
<name>A0ABP7X730_9GAMM</name>
<dbReference type="RefSeq" id="WP_344938690.1">
    <property type="nucleotide sequence ID" value="NZ_BAABDM010000012.1"/>
</dbReference>
<dbReference type="Gene3D" id="3.40.50.300">
    <property type="entry name" value="P-loop containing nucleotide triphosphate hydrolases"/>
    <property type="match status" value="1"/>
</dbReference>
<dbReference type="Proteomes" id="UP001500392">
    <property type="component" value="Unassembled WGS sequence"/>
</dbReference>
<accession>A0ABP7X730</accession>
<proteinExistence type="predicted"/>
<dbReference type="SMART" id="SM00382">
    <property type="entry name" value="AAA"/>
    <property type="match status" value="1"/>
</dbReference>
<dbReference type="PROSITE" id="PS50893">
    <property type="entry name" value="ABC_TRANSPORTER_2"/>
    <property type="match status" value="1"/>
</dbReference>
<dbReference type="InterPro" id="IPR003593">
    <property type="entry name" value="AAA+_ATPase"/>
</dbReference>
<evidence type="ECO:0000256" key="5">
    <source>
        <dbReference type="ARBA" id="ARBA00022840"/>
    </source>
</evidence>
<dbReference type="SUPFAM" id="SSF52540">
    <property type="entry name" value="P-loop containing nucleoside triphosphate hydrolases"/>
    <property type="match status" value="1"/>
</dbReference>
<dbReference type="GO" id="GO:0005524">
    <property type="term" value="F:ATP binding"/>
    <property type="evidence" value="ECO:0007669"/>
    <property type="project" value="UniProtKB-KW"/>
</dbReference>
<evidence type="ECO:0000256" key="1">
    <source>
        <dbReference type="ARBA" id="ARBA00004417"/>
    </source>
</evidence>
<dbReference type="Pfam" id="PF00005">
    <property type="entry name" value="ABC_tran"/>
    <property type="match status" value="1"/>
</dbReference>
<dbReference type="InterPro" id="IPR027417">
    <property type="entry name" value="P-loop_NTPase"/>
</dbReference>
<sequence>MQTDPTASAATDAPALFSLNDTTLSYQGRVVLRDINLSITAGERLALVGASGSGKSTLLKHLRGLHSSQCAWCPQHSGLVPMLSSYHNIYMGSLSRHSALYNAWNLIKPLAAPRKEITLLANQLGIYDQLFKPLGSLSGGQQQRVAIGRALYQRQKIFLGDEPVSALDGFQADGILSLISHSHDTVILALHDTEQARKVCDRIIGLKHGRIAFDLPSKQLSDDQLNALYHHD</sequence>
<keyword evidence="2" id="KW-0813">Transport</keyword>
<reference evidence="10" key="1">
    <citation type="journal article" date="2019" name="Int. J. Syst. Evol. Microbiol.">
        <title>The Global Catalogue of Microorganisms (GCM) 10K type strain sequencing project: providing services to taxonomists for standard genome sequencing and annotation.</title>
        <authorList>
            <consortium name="The Broad Institute Genomics Platform"/>
            <consortium name="The Broad Institute Genome Sequencing Center for Infectious Disease"/>
            <person name="Wu L."/>
            <person name="Ma J."/>
        </authorList>
    </citation>
    <scope>NUCLEOTIDE SEQUENCE [LARGE SCALE GENOMIC DNA]</scope>
    <source>
        <strain evidence="10">JCM 17304</strain>
    </source>
</reference>
<evidence type="ECO:0000256" key="2">
    <source>
        <dbReference type="ARBA" id="ARBA00022448"/>
    </source>
</evidence>
<gene>
    <name evidence="9" type="primary">phnC</name>
    <name evidence="9" type="ORF">GCM10022414_35660</name>
</gene>
<keyword evidence="5 9" id="KW-0067">ATP-binding</keyword>
<dbReference type="PANTHER" id="PTHR43166:SF6">
    <property type="entry name" value="PHOSPHONATES IMPORT ATP-BINDING PROTEIN PHNC"/>
    <property type="match status" value="1"/>
</dbReference>